<dbReference type="GO" id="GO:0005524">
    <property type="term" value="F:ATP binding"/>
    <property type="evidence" value="ECO:0007669"/>
    <property type="project" value="UniProtKB-KW"/>
</dbReference>
<dbReference type="CDD" id="cd03293">
    <property type="entry name" value="ABC_NrtD_SsuB_transporters"/>
    <property type="match status" value="1"/>
</dbReference>
<dbReference type="RefSeq" id="WP_218869942.1">
    <property type="nucleotide sequence ID" value="NZ_BSEW01000001.1"/>
</dbReference>
<evidence type="ECO:0000256" key="1">
    <source>
        <dbReference type="ARBA" id="ARBA00022448"/>
    </source>
</evidence>
<dbReference type="InterPro" id="IPR027417">
    <property type="entry name" value="P-loop_NTPase"/>
</dbReference>
<name>A0A852SGZ8_9MICO</name>
<keyword evidence="6" id="KW-1185">Reference proteome</keyword>
<feature type="domain" description="ABC transporter" evidence="4">
    <location>
        <begin position="17"/>
        <end position="251"/>
    </location>
</feature>
<reference evidence="5 6" key="1">
    <citation type="submission" date="2020-07" db="EMBL/GenBank/DDBJ databases">
        <title>Sequencing the genomes of 1000 actinobacteria strains.</title>
        <authorList>
            <person name="Klenk H.-P."/>
        </authorList>
    </citation>
    <scope>NUCLEOTIDE SEQUENCE [LARGE SCALE GENOMIC DNA]</scope>
    <source>
        <strain evidence="5 6">DSM 26474</strain>
    </source>
</reference>
<dbReference type="GO" id="GO:0016887">
    <property type="term" value="F:ATP hydrolysis activity"/>
    <property type="evidence" value="ECO:0007669"/>
    <property type="project" value="InterPro"/>
</dbReference>
<keyword evidence="3 5" id="KW-0067">ATP-binding</keyword>
<dbReference type="InterPro" id="IPR017871">
    <property type="entry name" value="ABC_transporter-like_CS"/>
</dbReference>
<dbReference type="PANTHER" id="PTHR42788">
    <property type="entry name" value="TAURINE IMPORT ATP-BINDING PROTEIN-RELATED"/>
    <property type="match status" value="1"/>
</dbReference>
<proteinExistence type="predicted"/>
<dbReference type="InterPro" id="IPR003593">
    <property type="entry name" value="AAA+_ATPase"/>
</dbReference>
<organism evidence="5 6">
    <name type="scientific">Herbiconiux flava</name>
    <dbReference type="NCBI Taxonomy" id="881268"/>
    <lineage>
        <taxon>Bacteria</taxon>
        <taxon>Bacillati</taxon>
        <taxon>Actinomycetota</taxon>
        <taxon>Actinomycetes</taxon>
        <taxon>Micrococcales</taxon>
        <taxon>Microbacteriaceae</taxon>
        <taxon>Herbiconiux</taxon>
    </lineage>
</organism>
<sequence length="266" mass="29007">MTLTEPEPRVDTFEGSISLQDVTMEFTSRDRNSLLAVDTTSLTIPSGQFVSVLGPSGCGKSTLLRMIAGLMAPTSGSVSIGGEPVRGPSRKVGIAFQTPSLLEWYTVAENIALPARMGRHPADKRSVERRVEELLATVKLASLGGKYPSELSGGMRQRVAIARSLITDPAVILMDEPFGALDAITREHMHDELLSIWRESGATVLFITHDIAEAVYLSDRIVVMSPRPGRIVADIVNELPRPRNSSTRALPEFTRLASELRVHINH</sequence>
<evidence type="ECO:0000313" key="6">
    <source>
        <dbReference type="Proteomes" id="UP000549913"/>
    </source>
</evidence>
<dbReference type="Gene3D" id="3.40.50.300">
    <property type="entry name" value="P-loop containing nucleotide triphosphate hydrolases"/>
    <property type="match status" value="1"/>
</dbReference>
<keyword evidence="2" id="KW-0547">Nucleotide-binding</keyword>
<evidence type="ECO:0000256" key="2">
    <source>
        <dbReference type="ARBA" id="ARBA00022741"/>
    </source>
</evidence>
<evidence type="ECO:0000259" key="4">
    <source>
        <dbReference type="PROSITE" id="PS50893"/>
    </source>
</evidence>
<gene>
    <name evidence="5" type="ORF">BJ984_000012</name>
</gene>
<keyword evidence="1" id="KW-0813">Transport</keyword>
<dbReference type="Proteomes" id="UP000549913">
    <property type="component" value="Unassembled WGS sequence"/>
</dbReference>
<dbReference type="SUPFAM" id="SSF52540">
    <property type="entry name" value="P-loop containing nucleoside triphosphate hydrolases"/>
    <property type="match status" value="1"/>
</dbReference>
<dbReference type="PANTHER" id="PTHR42788:SF13">
    <property type="entry name" value="ALIPHATIC SULFONATES IMPORT ATP-BINDING PROTEIN SSUB"/>
    <property type="match status" value="1"/>
</dbReference>
<evidence type="ECO:0000256" key="3">
    <source>
        <dbReference type="ARBA" id="ARBA00022840"/>
    </source>
</evidence>
<dbReference type="PROSITE" id="PS00211">
    <property type="entry name" value="ABC_TRANSPORTER_1"/>
    <property type="match status" value="1"/>
</dbReference>
<dbReference type="InterPro" id="IPR050166">
    <property type="entry name" value="ABC_transporter_ATP-bind"/>
</dbReference>
<comment type="caution">
    <text evidence="5">The sequence shown here is derived from an EMBL/GenBank/DDBJ whole genome shotgun (WGS) entry which is preliminary data.</text>
</comment>
<accession>A0A852SGZ8</accession>
<dbReference type="Pfam" id="PF00005">
    <property type="entry name" value="ABC_tran"/>
    <property type="match status" value="1"/>
</dbReference>
<evidence type="ECO:0000313" key="5">
    <source>
        <dbReference type="EMBL" id="NYD68854.1"/>
    </source>
</evidence>
<dbReference type="InterPro" id="IPR003439">
    <property type="entry name" value="ABC_transporter-like_ATP-bd"/>
</dbReference>
<protein>
    <submittedName>
        <fullName evidence="5">NitT/TauT family transport system ATP-binding protein</fullName>
    </submittedName>
</protein>
<dbReference type="PROSITE" id="PS50893">
    <property type="entry name" value="ABC_TRANSPORTER_2"/>
    <property type="match status" value="1"/>
</dbReference>
<dbReference type="EMBL" id="JACCBM010000001">
    <property type="protein sequence ID" value="NYD68854.1"/>
    <property type="molecule type" value="Genomic_DNA"/>
</dbReference>
<dbReference type="SMART" id="SM00382">
    <property type="entry name" value="AAA"/>
    <property type="match status" value="1"/>
</dbReference>
<dbReference type="AlphaFoldDB" id="A0A852SGZ8"/>